<reference evidence="1" key="2">
    <citation type="submission" date="2016-05" db="EMBL/GenBank/DDBJ databases">
        <title>Comparative analysis highlights variable genome content of wheat rusts and divergence of the mating loci.</title>
        <authorList>
            <person name="Cuomo C.A."/>
            <person name="Bakkeren G."/>
            <person name="Szabo L."/>
            <person name="Khalil H."/>
            <person name="Joly D."/>
            <person name="Goldberg J."/>
            <person name="Young S."/>
            <person name="Zeng Q."/>
            <person name="Fellers J."/>
        </authorList>
    </citation>
    <scope>NUCLEOTIDE SEQUENCE [LARGE SCALE GENOMIC DNA]</scope>
    <source>
        <strain evidence="1">1-1 BBBD Race 1</strain>
    </source>
</reference>
<organism evidence="1">
    <name type="scientific">Puccinia triticina (isolate 1-1 / race 1 (BBBD))</name>
    <name type="common">Brown leaf rust fungus</name>
    <dbReference type="NCBI Taxonomy" id="630390"/>
    <lineage>
        <taxon>Eukaryota</taxon>
        <taxon>Fungi</taxon>
        <taxon>Dikarya</taxon>
        <taxon>Basidiomycota</taxon>
        <taxon>Pucciniomycotina</taxon>
        <taxon>Pucciniomycetes</taxon>
        <taxon>Pucciniales</taxon>
        <taxon>Pucciniaceae</taxon>
        <taxon>Puccinia</taxon>
    </lineage>
</organism>
<reference evidence="2" key="4">
    <citation type="submission" date="2025-05" db="UniProtKB">
        <authorList>
            <consortium name="EnsemblFungi"/>
        </authorList>
    </citation>
    <scope>IDENTIFICATION</scope>
    <source>
        <strain evidence="2">isolate 1-1 / race 1 (BBBD)</strain>
    </source>
</reference>
<reference evidence="2 3" key="3">
    <citation type="journal article" date="2017" name="G3 (Bethesda)">
        <title>Comparative analysis highlights variable genome content of wheat rusts and divergence of the mating loci.</title>
        <authorList>
            <person name="Cuomo C.A."/>
            <person name="Bakkeren G."/>
            <person name="Khalil H.B."/>
            <person name="Panwar V."/>
            <person name="Joly D."/>
            <person name="Linning R."/>
            <person name="Sakthikumar S."/>
            <person name="Song X."/>
            <person name="Adiconis X."/>
            <person name="Fan L."/>
            <person name="Goldberg J.M."/>
            <person name="Levin J.Z."/>
            <person name="Young S."/>
            <person name="Zeng Q."/>
            <person name="Anikster Y."/>
            <person name="Bruce M."/>
            <person name="Wang M."/>
            <person name="Yin C."/>
            <person name="McCallum B."/>
            <person name="Szabo L.J."/>
            <person name="Hulbert S."/>
            <person name="Chen X."/>
            <person name="Fellers J.P."/>
        </authorList>
    </citation>
    <scope>NUCLEOTIDE SEQUENCE</scope>
    <source>
        <strain evidence="2">isolate 1-1 / race 1 (BBBD)</strain>
        <strain evidence="3">Isolate 1-1 / race 1 (BBBD)</strain>
    </source>
</reference>
<feature type="non-terminal residue" evidence="1">
    <location>
        <position position="81"/>
    </location>
</feature>
<proteinExistence type="predicted"/>
<name>A0A180GVR9_PUCT1</name>
<evidence type="ECO:0000313" key="1">
    <source>
        <dbReference type="EMBL" id="OAV96860.1"/>
    </source>
</evidence>
<gene>
    <name evidence="1" type="ORF">PTTG_03504</name>
</gene>
<dbReference type="EnsemblFungi" id="PTTG_03504-t43_1">
    <property type="protein sequence ID" value="PTTG_03504-t43_1-p1"/>
    <property type="gene ID" value="PTTG_03504"/>
</dbReference>
<dbReference type="EMBL" id="ADAS02000017">
    <property type="protein sequence ID" value="OAV96860.1"/>
    <property type="molecule type" value="Genomic_DNA"/>
</dbReference>
<dbReference type="VEuPathDB" id="FungiDB:PTTG_03504"/>
<reference evidence="1" key="1">
    <citation type="submission" date="2009-11" db="EMBL/GenBank/DDBJ databases">
        <authorList>
            <consortium name="The Broad Institute Genome Sequencing Platform"/>
            <person name="Ward D."/>
            <person name="Feldgarden M."/>
            <person name="Earl A."/>
            <person name="Young S.K."/>
            <person name="Zeng Q."/>
            <person name="Koehrsen M."/>
            <person name="Alvarado L."/>
            <person name="Berlin A."/>
            <person name="Bochicchio J."/>
            <person name="Borenstein D."/>
            <person name="Chapman S.B."/>
            <person name="Chen Z."/>
            <person name="Engels R."/>
            <person name="Freedman E."/>
            <person name="Gellesch M."/>
            <person name="Goldberg J."/>
            <person name="Griggs A."/>
            <person name="Gujja S."/>
            <person name="Heilman E."/>
            <person name="Heiman D."/>
            <person name="Hepburn T."/>
            <person name="Howarth C."/>
            <person name="Jen D."/>
            <person name="Larson L."/>
            <person name="Lewis B."/>
            <person name="Mehta T."/>
            <person name="Park D."/>
            <person name="Pearson M."/>
            <person name="Roberts A."/>
            <person name="Saif S."/>
            <person name="Shea T."/>
            <person name="Shenoy N."/>
            <person name="Sisk P."/>
            <person name="Stolte C."/>
            <person name="Sykes S."/>
            <person name="Thomson T."/>
            <person name="Walk T."/>
            <person name="White J."/>
            <person name="Yandava C."/>
            <person name="Izard J."/>
            <person name="Baranova O.V."/>
            <person name="Blanton J.M."/>
            <person name="Tanner A.C."/>
            <person name="Dewhirst F.E."/>
            <person name="Haas B."/>
            <person name="Nusbaum C."/>
            <person name="Birren B."/>
        </authorList>
    </citation>
    <scope>NUCLEOTIDE SEQUENCE [LARGE SCALE GENOMIC DNA]</scope>
    <source>
        <strain evidence="1">1-1 BBBD Race 1</strain>
    </source>
</reference>
<accession>A0A180GVR9</accession>
<evidence type="ECO:0000313" key="3">
    <source>
        <dbReference type="Proteomes" id="UP000005240"/>
    </source>
</evidence>
<evidence type="ECO:0000313" key="2">
    <source>
        <dbReference type="EnsemblFungi" id="PTTG_03504-t43_1-p1"/>
    </source>
</evidence>
<dbReference type="Proteomes" id="UP000005240">
    <property type="component" value="Unassembled WGS sequence"/>
</dbReference>
<sequence length="81" mass="8609">MRYASSNILTSTFDDDKGAILHKVARPFYASSPHMLAPASLLLKNPLASAWAIVVRKNLANGPAVIPIPTLSSVYPPLPPG</sequence>
<dbReference type="AlphaFoldDB" id="A0A180GVR9"/>
<protein>
    <submittedName>
        <fullName evidence="1 2">Uncharacterized protein</fullName>
    </submittedName>
</protein>
<keyword evidence="3" id="KW-1185">Reference proteome</keyword>